<protein>
    <submittedName>
        <fullName evidence="2">Uncharacterized protein</fullName>
    </submittedName>
</protein>
<feature type="region of interest" description="Disordered" evidence="1">
    <location>
        <begin position="170"/>
        <end position="232"/>
    </location>
</feature>
<reference evidence="2" key="2">
    <citation type="submission" date="2019-04" db="EMBL/GenBank/DDBJ databases">
        <authorList>
            <person name="Kadobianskyi M."/>
            <person name="Schulze L."/>
            <person name="Schuelke M."/>
            <person name="Judkewitz B."/>
        </authorList>
    </citation>
    <scope>NUCLEOTIDE SEQUENCE</scope>
    <source>
        <strain evidence="2">Bolton</strain>
        <tissue evidence="2">Whole-body</tissue>
    </source>
</reference>
<dbReference type="EMBL" id="SRMA01025486">
    <property type="protein sequence ID" value="TRY93964.1"/>
    <property type="molecule type" value="Genomic_DNA"/>
</dbReference>
<dbReference type="EMBL" id="SRMA01025486">
    <property type="protein sequence ID" value="TRY93966.1"/>
    <property type="molecule type" value="Genomic_DNA"/>
</dbReference>
<feature type="compositionally biased region" description="Low complexity" evidence="1">
    <location>
        <begin position="86"/>
        <end position="101"/>
    </location>
</feature>
<dbReference type="AlphaFoldDB" id="A0A553QVF4"/>
<evidence type="ECO:0000313" key="2">
    <source>
        <dbReference type="EMBL" id="TRY93964.1"/>
    </source>
</evidence>
<organism evidence="2 3">
    <name type="scientific">Danionella cerebrum</name>
    <dbReference type="NCBI Taxonomy" id="2873325"/>
    <lineage>
        <taxon>Eukaryota</taxon>
        <taxon>Metazoa</taxon>
        <taxon>Chordata</taxon>
        <taxon>Craniata</taxon>
        <taxon>Vertebrata</taxon>
        <taxon>Euteleostomi</taxon>
        <taxon>Actinopterygii</taxon>
        <taxon>Neopterygii</taxon>
        <taxon>Teleostei</taxon>
        <taxon>Ostariophysi</taxon>
        <taxon>Cypriniformes</taxon>
        <taxon>Danionidae</taxon>
        <taxon>Danioninae</taxon>
        <taxon>Danionella</taxon>
    </lineage>
</organism>
<sequence>MSTPGYTNPHSGVNNYNMNSTQNGGGTGAAGACQNGPAQTFPTMHPASSYYNSAPAGYPPVSGISAPGGKLPVSGTDYSGNYYHTTSGPSPYTSPPGTHSSAHPCPTSNPPVQSLQQTVPYTMPTSYYGQPYTHPSHGQTQAQPSLVPASSGSNIGAPLYPIVSYPSAPGSSQYGTLRSSQTGPQMPGSTVMPPPPPPTQSSLQQYPQGNGAMSTHPSYGAPPHSQTAAVNGQTNAGILTPCKAL</sequence>
<feature type="compositionally biased region" description="Polar residues" evidence="1">
    <location>
        <begin position="1"/>
        <end position="20"/>
    </location>
</feature>
<feature type="region of interest" description="Disordered" evidence="1">
    <location>
        <begin position="86"/>
        <end position="150"/>
    </location>
</feature>
<dbReference type="Proteomes" id="UP000316079">
    <property type="component" value="Unassembled WGS sequence"/>
</dbReference>
<evidence type="ECO:0000256" key="1">
    <source>
        <dbReference type="SAM" id="MobiDB-lite"/>
    </source>
</evidence>
<name>A0A553QVF4_9TELE</name>
<feature type="region of interest" description="Disordered" evidence="1">
    <location>
        <begin position="1"/>
        <end position="31"/>
    </location>
</feature>
<reference evidence="2 3" key="1">
    <citation type="journal article" date="2019" name="Sci. Data">
        <title>Hybrid genome assembly and annotation of Danionella translucida.</title>
        <authorList>
            <person name="Kadobianskyi M."/>
            <person name="Schulze L."/>
            <person name="Schuelke M."/>
            <person name="Judkewitz B."/>
        </authorList>
    </citation>
    <scope>NUCLEOTIDE SEQUENCE [LARGE SCALE GENOMIC DNA]</scope>
    <source>
        <strain evidence="2 3">Bolton</strain>
    </source>
</reference>
<comment type="caution">
    <text evidence="2">The sequence shown here is derived from an EMBL/GenBank/DDBJ whole genome shotgun (WGS) entry which is preliminary data.</text>
</comment>
<evidence type="ECO:0000313" key="3">
    <source>
        <dbReference type="Proteomes" id="UP000316079"/>
    </source>
</evidence>
<feature type="compositionally biased region" description="Polar residues" evidence="1">
    <location>
        <begin position="136"/>
        <end position="150"/>
    </location>
</feature>
<gene>
    <name evidence="2" type="ORF">DNTS_021119</name>
</gene>
<accession>A0A553QVF4</accession>
<feature type="compositionally biased region" description="Polar residues" evidence="1">
    <location>
        <begin position="170"/>
        <end position="183"/>
    </location>
</feature>
<proteinExistence type="predicted"/>
<feature type="compositionally biased region" description="Polar residues" evidence="1">
    <location>
        <begin position="110"/>
        <end position="128"/>
    </location>
</feature>
<keyword evidence="3" id="KW-1185">Reference proteome</keyword>
<dbReference type="OrthoDB" id="49016at2759"/>